<dbReference type="InterPro" id="IPR036812">
    <property type="entry name" value="NAD(P)_OxRdtase_dom_sf"/>
</dbReference>
<dbReference type="Pfam" id="PF00248">
    <property type="entry name" value="Aldo_ket_red"/>
    <property type="match status" value="1"/>
</dbReference>
<comment type="caution">
    <text evidence="5">The sequence shown here is derived from an EMBL/GenBank/DDBJ whole genome shotgun (WGS) entry which is preliminary data.</text>
</comment>
<organism evidence="5 6">
    <name type="scientific">Sanghuangporus baumii</name>
    <name type="common">Phellinus baumii</name>
    <dbReference type="NCBI Taxonomy" id="108892"/>
    <lineage>
        <taxon>Eukaryota</taxon>
        <taxon>Fungi</taxon>
        <taxon>Dikarya</taxon>
        <taxon>Basidiomycota</taxon>
        <taxon>Agaricomycotina</taxon>
        <taxon>Agaricomycetes</taxon>
        <taxon>Hymenochaetales</taxon>
        <taxon>Hymenochaetaceae</taxon>
        <taxon>Sanghuangporus</taxon>
    </lineage>
</organism>
<dbReference type="EMBL" id="LNZH02000112">
    <property type="protein sequence ID" value="OCB90957.1"/>
    <property type="molecule type" value="Genomic_DNA"/>
</dbReference>
<accession>A0A9Q5I3D1</accession>
<proteinExistence type="predicted"/>
<feature type="site" description="Lowers pKa of active site Tyr" evidence="3">
    <location>
        <position position="76"/>
    </location>
</feature>
<dbReference type="Gene3D" id="3.20.20.100">
    <property type="entry name" value="NADP-dependent oxidoreductase domain"/>
    <property type="match status" value="2"/>
</dbReference>
<dbReference type="InterPro" id="IPR020471">
    <property type="entry name" value="AKR"/>
</dbReference>
<feature type="active site" description="Proton donor" evidence="1">
    <location>
        <position position="51"/>
    </location>
</feature>
<dbReference type="Proteomes" id="UP000757232">
    <property type="component" value="Unassembled WGS sequence"/>
</dbReference>
<dbReference type="AlphaFoldDB" id="A0A9Q5I3D1"/>
<dbReference type="SUPFAM" id="SSF51430">
    <property type="entry name" value="NAD(P)-linked oxidoreductase"/>
    <property type="match status" value="1"/>
</dbReference>
<evidence type="ECO:0000313" key="5">
    <source>
        <dbReference type="EMBL" id="OCB90957.1"/>
    </source>
</evidence>
<evidence type="ECO:0000313" key="6">
    <source>
        <dbReference type="Proteomes" id="UP000757232"/>
    </source>
</evidence>
<dbReference type="PIRSF" id="PIRSF000097">
    <property type="entry name" value="AKR"/>
    <property type="match status" value="1"/>
</dbReference>
<reference evidence="5" key="1">
    <citation type="submission" date="2016-06" db="EMBL/GenBank/DDBJ databases">
        <title>Draft Genome sequence of the fungus Inonotus baumii.</title>
        <authorList>
            <person name="Zhu H."/>
            <person name="Lin W."/>
        </authorList>
    </citation>
    <scope>NUCLEOTIDE SEQUENCE</scope>
    <source>
        <strain evidence="5">821</strain>
    </source>
</reference>
<keyword evidence="6" id="KW-1185">Reference proteome</keyword>
<evidence type="ECO:0000256" key="2">
    <source>
        <dbReference type="PIRSR" id="PIRSR000097-2"/>
    </source>
</evidence>
<dbReference type="PROSITE" id="PS00062">
    <property type="entry name" value="ALDOKETO_REDUCTASE_2"/>
    <property type="match status" value="1"/>
</dbReference>
<gene>
    <name evidence="5" type="ORF">A7U60_g1810</name>
</gene>
<dbReference type="InterPro" id="IPR018170">
    <property type="entry name" value="Aldo/ket_reductase_CS"/>
</dbReference>
<dbReference type="InterPro" id="IPR023210">
    <property type="entry name" value="NADP_OxRdtase_dom"/>
</dbReference>
<evidence type="ECO:0000256" key="1">
    <source>
        <dbReference type="PIRSR" id="PIRSR000097-1"/>
    </source>
</evidence>
<dbReference type="PANTHER" id="PTHR11732">
    <property type="entry name" value="ALDO/KETO REDUCTASE"/>
    <property type="match status" value="1"/>
</dbReference>
<evidence type="ECO:0000259" key="4">
    <source>
        <dbReference type="Pfam" id="PF00248"/>
    </source>
</evidence>
<evidence type="ECO:0000256" key="3">
    <source>
        <dbReference type="PIRSR" id="PIRSR000097-3"/>
    </source>
</evidence>
<dbReference type="OrthoDB" id="416253at2759"/>
<dbReference type="GO" id="GO:0016491">
    <property type="term" value="F:oxidoreductase activity"/>
    <property type="evidence" value="ECO:0007669"/>
    <property type="project" value="InterPro"/>
</dbReference>
<dbReference type="PRINTS" id="PR00069">
    <property type="entry name" value="ALDKETRDTASE"/>
</dbReference>
<feature type="domain" description="NADP-dependent oxidoreductase" evidence="4">
    <location>
        <begin position="28"/>
        <end position="152"/>
    </location>
</feature>
<protein>
    <submittedName>
        <fullName evidence="5">Aldo/keto reductase</fullName>
    </submittedName>
</protein>
<name>A0A9Q5I3D1_SANBA</name>
<feature type="binding site" evidence="2">
    <location>
        <position position="108"/>
    </location>
    <ligand>
        <name>substrate</name>
    </ligand>
</feature>
<sequence>MPVKTLALSDGTRVPWVAFGSGTAFFHKSCKDACASALSLGFTHIDTAAIYENEEDVGNAVASLGVPRESLYVTTKLDSIPPDGTIEANLRDSLKKLQFDYVDLYLIHAPYLVRDRPGGVKQAWIEMIDAKKKGLTRSIGVSNFNVKDLEEITIEHYVLVAKRLEPLEHPTNLFQSRIVSNFNAKDLEENKELGLEMPIVNQIEYHVLVAKRLEPFEHPTARGGTVTSNQLLFKWIESKNIIAVTKSTKEWRLKEYLDVENIVDLTQDEINAIEQSTDGVHYRFSRSAAFTDEN</sequence>